<dbReference type="AlphaFoldDB" id="A0A420W222"/>
<evidence type="ECO:0000313" key="2">
    <source>
        <dbReference type="EMBL" id="RKO72584.1"/>
    </source>
</evidence>
<dbReference type="GO" id="GO:0015074">
    <property type="term" value="P:DNA integration"/>
    <property type="evidence" value="ECO:0007669"/>
    <property type="project" value="InterPro"/>
</dbReference>
<dbReference type="PANTHER" id="PTHR47515">
    <property type="entry name" value="LOW CALCIUM RESPONSE LOCUS PROTEIN T"/>
    <property type="match status" value="1"/>
</dbReference>
<dbReference type="OrthoDB" id="930609at2"/>
<gene>
    <name evidence="2" type="ORF">D7322_07260</name>
</gene>
<feature type="domain" description="Integrase catalytic" evidence="1">
    <location>
        <begin position="1"/>
        <end position="75"/>
    </location>
</feature>
<accession>A0A420W222</accession>
<evidence type="ECO:0000259" key="1">
    <source>
        <dbReference type="PROSITE" id="PS50994"/>
    </source>
</evidence>
<dbReference type="GO" id="GO:0003676">
    <property type="term" value="F:nucleic acid binding"/>
    <property type="evidence" value="ECO:0007669"/>
    <property type="project" value="InterPro"/>
</dbReference>
<dbReference type="SUPFAM" id="SSF53098">
    <property type="entry name" value="Ribonuclease H-like"/>
    <property type="match status" value="1"/>
</dbReference>
<protein>
    <submittedName>
        <fullName evidence="2">Transposase</fullName>
    </submittedName>
</protein>
<dbReference type="Pfam" id="PF13683">
    <property type="entry name" value="rve_3"/>
    <property type="match status" value="1"/>
</dbReference>
<dbReference type="InterPro" id="IPR012337">
    <property type="entry name" value="RNaseH-like_sf"/>
</dbReference>
<dbReference type="InterPro" id="IPR036397">
    <property type="entry name" value="RNaseH_sf"/>
</dbReference>
<dbReference type="Proteomes" id="UP000282423">
    <property type="component" value="Unassembled WGS sequence"/>
</dbReference>
<dbReference type="PANTHER" id="PTHR47515:SF2">
    <property type="entry name" value="INTEGRASE CORE DOMAIN PROTEIN"/>
    <property type="match status" value="1"/>
</dbReference>
<dbReference type="PROSITE" id="PS50994">
    <property type="entry name" value="INTEGRASE"/>
    <property type="match status" value="1"/>
</dbReference>
<evidence type="ECO:0000313" key="3">
    <source>
        <dbReference type="Proteomes" id="UP000282423"/>
    </source>
</evidence>
<reference evidence="2 3" key="1">
    <citation type="submission" date="2018-10" db="EMBL/GenBank/DDBJ databases">
        <title>Sphingobacterium sp. M05W1-28.</title>
        <authorList>
            <person name="Cai H."/>
        </authorList>
    </citation>
    <scope>NUCLEOTIDE SEQUENCE [LARGE SCALE GENOMIC DNA]</scope>
    <source>
        <strain evidence="2 3">M05W1-28</strain>
    </source>
</reference>
<name>A0A420W222_9SPHI</name>
<keyword evidence="3" id="KW-1185">Reference proteome</keyword>
<dbReference type="InterPro" id="IPR001584">
    <property type="entry name" value="Integrase_cat-core"/>
</dbReference>
<comment type="caution">
    <text evidence="2">The sequence shown here is derived from an EMBL/GenBank/DDBJ whole genome shotgun (WGS) entry which is preliminary data.</text>
</comment>
<dbReference type="Gene3D" id="3.30.420.10">
    <property type="entry name" value="Ribonuclease H-like superfamily/Ribonuclease H"/>
    <property type="match status" value="1"/>
</dbReference>
<dbReference type="EMBL" id="RBWS01000005">
    <property type="protein sequence ID" value="RKO72584.1"/>
    <property type="molecule type" value="Genomic_DNA"/>
</dbReference>
<organism evidence="2 3">
    <name type="scientific">Sphingobacterium puteale</name>
    <dbReference type="NCBI Taxonomy" id="2420510"/>
    <lineage>
        <taxon>Bacteria</taxon>
        <taxon>Pseudomonadati</taxon>
        <taxon>Bacteroidota</taxon>
        <taxon>Sphingobacteriia</taxon>
        <taxon>Sphingobacteriales</taxon>
        <taxon>Sphingobacteriaceae</taxon>
        <taxon>Sphingobacterium</taxon>
    </lineage>
</organism>
<proteinExistence type="predicted"/>
<sequence length="75" mass="9116">MFEQIIDWRGKPLCLRVDNGPEFTSHHFELWCKDQGIAIQFIQPGKPMQNGYIERFNRSYRKEIWMLIYFSTCQK</sequence>